<dbReference type="Gene3D" id="1.10.630.10">
    <property type="entry name" value="Cytochrome P450"/>
    <property type="match status" value="1"/>
</dbReference>
<dbReference type="Proteomes" id="UP000646749">
    <property type="component" value="Unassembled WGS sequence"/>
</dbReference>
<organism evidence="2 3">
    <name type="scientific">Plantactinospora endophytica</name>
    <dbReference type="NCBI Taxonomy" id="673535"/>
    <lineage>
        <taxon>Bacteria</taxon>
        <taxon>Bacillati</taxon>
        <taxon>Actinomycetota</taxon>
        <taxon>Actinomycetes</taxon>
        <taxon>Micromonosporales</taxon>
        <taxon>Micromonosporaceae</taxon>
        <taxon>Plantactinospora</taxon>
    </lineage>
</organism>
<reference evidence="2 3" key="1">
    <citation type="submission" date="2021-01" db="EMBL/GenBank/DDBJ databases">
        <title>Whole genome shotgun sequence of Plantactinospora endophytica NBRC 110450.</title>
        <authorList>
            <person name="Komaki H."/>
            <person name="Tamura T."/>
        </authorList>
    </citation>
    <scope>NUCLEOTIDE SEQUENCE [LARGE SCALE GENOMIC DNA]</scope>
    <source>
        <strain evidence="2 3">NBRC 110450</strain>
    </source>
</reference>
<keyword evidence="3" id="KW-1185">Reference proteome</keyword>
<dbReference type="PRINTS" id="PR00385">
    <property type="entry name" value="P450"/>
</dbReference>
<dbReference type="InterPro" id="IPR036396">
    <property type="entry name" value="Cyt_P450_sf"/>
</dbReference>
<sequence length="399" mass="44187">MVREQPTRPEEVRYAEGLGLWLISRHDHVRQAFADVDSFGNALTLAPVYPLCPEALAIMVSLDVPPTTAAADPPVHTRTRRALRATFANTDPRVAIQYGPIVRRRVDELVNAVAARRGEVVDLVPEFTTLLPLLVILDILGVPDHEVTRIRDWADGQIALGWGQPDPAEQVRLARNLLDFWTYCQGLVHQRVTGALDGDDFISRALRYRDGDDKILTVDEVASLAFNLLVAGHETTAGLLTHSLEQALAVPRRWERIAAEPASVPAFLEEALRFSPAIDGWLRVTRRPVTIGGVTIPAGQRCLLLIGVANRDPATFTDPDRFNPARHDADRHLSYGHGPHYCIGAALARLEARTALVRLAARMPDLRLVPWHTPALAPNLAFRALRALPARQRLIGIRR</sequence>
<accession>A0ABQ4DWY6</accession>
<protein>
    <submittedName>
        <fullName evidence="2">Cytochrome P450</fullName>
    </submittedName>
</protein>
<evidence type="ECO:0000313" key="3">
    <source>
        <dbReference type="Proteomes" id="UP000646749"/>
    </source>
</evidence>
<dbReference type="PANTHER" id="PTHR46696:SF6">
    <property type="entry name" value="P450, PUTATIVE (EUROFUNG)-RELATED"/>
    <property type="match status" value="1"/>
</dbReference>
<name>A0ABQ4DWY6_9ACTN</name>
<dbReference type="InterPro" id="IPR002397">
    <property type="entry name" value="Cyt_P450_B"/>
</dbReference>
<evidence type="ECO:0000256" key="1">
    <source>
        <dbReference type="ARBA" id="ARBA00010617"/>
    </source>
</evidence>
<dbReference type="PRINTS" id="PR00359">
    <property type="entry name" value="BP450"/>
</dbReference>
<dbReference type="Pfam" id="PF00067">
    <property type="entry name" value="p450"/>
    <property type="match status" value="1"/>
</dbReference>
<comment type="similarity">
    <text evidence="1">Belongs to the cytochrome P450 family.</text>
</comment>
<evidence type="ECO:0000313" key="2">
    <source>
        <dbReference type="EMBL" id="GIG86959.1"/>
    </source>
</evidence>
<dbReference type="SUPFAM" id="SSF48264">
    <property type="entry name" value="Cytochrome P450"/>
    <property type="match status" value="1"/>
</dbReference>
<dbReference type="PANTHER" id="PTHR46696">
    <property type="entry name" value="P450, PUTATIVE (EUROFUNG)-RELATED"/>
    <property type="match status" value="1"/>
</dbReference>
<dbReference type="RefSeq" id="WP_377475398.1">
    <property type="nucleotide sequence ID" value="NZ_JBHTIQ010000046.1"/>
</dbReference>
<dbReference type="EMBL" id="BONW01000007">
    <property type="protein sequence ID" value="GIG86959.1"/>
    <property type="molecule type" value="Genomic_DNA"/>
</dbReference>
<proteinExistence type="inferred from homology"/>
<gene>
    <name evidence="2" type="ORF">Pen02_18950</name>
</gene>
<dbReference type="InterPro" id="IPR001128">
    <property type="entry name" value="Cyt_P450"/>
</dbReference>
<comment type="caution">
    <text evidence="2">The sequence shown here is derived from an EMBL/GenBank/DDBJ whole genome shotgun (WGS) entry which is preliminary data.</text>
</comment>